<dbReference type="EMBL" id="UYSL01023215">
    <property type="protein sequence ID" value="VDL81884.1"/>
    <property type="molecule type" value="Genomic_DNA"/>
</dbReference>
<evidence type="ECO:0000313" key="3">
    <source>
        <dbReference type="WBParaSite" id="NBR_0001816201-mRNA-1"/>
    </source>
</evidence>
<evidence type="ECO:0000313" key="1">
    <source>
        <dbReference type="EMBL" id="VDL81884.1"/>
    </source>
</evidence>
<reference evidence="1 2" key="2">
    <citation type="submission" date="2018-11" db="EMBL/GenBank/DDBJ databases">
        <authorList>
            <consortium name="Pathogen Informatics"/>
        </authorList>
    </citation>
    <scope>NUCLEOTIDE SEQUENCE [LARGE SCALE GENOMIC DNA]</scope>
</reference>
<dbReference type="WBParaSite" id="NBR_0001816201-mRNA-1">
    <property type="protein sequence ID" value="NBR_0001816201-mRNA-1"/>
    <property type="gene ID" value="NBR_0001816201"/>
</dbReference>
<proteinExistence type="predicted"/>
<dbReference type="AlphaFoldDB" id="A0A0N4YLZ7"/>
<protein>
    <submittedName>
        <fullName evidence="1 3">Uncharacterized protein</fullName>
    </submittedName>
</protein>
<sequence>MFSGARDRVSPQAVQDLMELCRLALSSLSSLSRLKVSSSSLSGGMRKLSSSPHLLGICEEGEDIESGSVLLTTSRPGSTRSNRYVATIRAKHY</sequence>
<dbReference type="Proteomes" id="UP000271162">
    <property type="component" value="Unassembled WGS sequence"/>
</dbReference>
<keyword evidence="2" id="KW-1185">Reference proteome</keyword>
<evidence type="ECO:0000313" key="2">
    <source>
        <dbReference type="Proteomes" id="UP000271162"/>
    </source>
</evidence>
<reference evidence="3" key="1">
    <citation type="submission" date="2017-02" db="UniProtKB">
        <authorList>
            <consortium name="WormBaseParasite"/>
        </authorList>
    </citation>
    <scope>IDENTIFICATION</scope>
</reference>
<gene>
    <name evidence="1" type="ORF">NBR_LOCUS18163</name>
</gene>
<organism evidence="3">
    <name type="scientific">Nippostrongylus brasiliensis</name>
    <name type="common">Rat hookworm</name>
    <dbReference type="NCBI Taxonomy" id="27835"/>
    <lineage>
        <taxon>Eukaryota</taxon>
        <taxon>Metazoa</taxon>
        <taxon>Ecdysozoa</taxon>
        <taxon>Nematoda</taxon>
        <taxon>Chromadorea</taxon>
        <taxon>Rhabditida</taxon>
        <taxon>Rhabditina</taxon>
        <taxon>Rhabditomorpha</taxon>
        <taxon>Strongyloidea</taxon>
        <taxon>Heligmosomidae</taxon>
        <taxon>Nippostrongylus</taxon>
    </lineage>
</organism>
<name>A0A0N4YLZ7_NIPBR</name>
<accession>A0A0N4YLZ7</accession>